<evidence type="ECO:0000313" key="4">
    <source>
        <dbReference type="EMBL" id="QHU32994.1"/>
    </source>
</evidence>
<dbReference type="GO" id="GO:0046872">
    <property type="term" value="F:metal ion binding"/>
    <property type="evidence" value="ECO:0007669"/>
    <property type="project" value="InterPro"/>
</dbReference>
<accession>A0A6C0LTW3</accession>
<dbReference type="Pfam" id="PF00675">
    <property type="entry name" value="Peptidase_M16"/>
    <property type="match status" value="1"/>
</dbReference>
<comment type="similarity">
    <text evidence="1">Belongs to the peptidase M16 family.</text>
</comment>
<dbReference type="PROSITE" id="PS00143">
    <property type="entry name" value="INSULINASE"/>
    <property type="match status" value="1"/>
</dbReference>
<dbReference type="Pfam" id="PF05193">
    <property type="entry name" value="Peptidase_M16_C"/>
    <property type="match status" value="1"/>
</dbReference>
<dbReference type="GO" id="GO:0004222">
    <property type="term" value="F:metalloendopeptidase activity"/>
    <property type="evidence" value="ECO:0007669"/>
    <property type="project" value="InterPro"/>
</dbReference>
<dbReference type="InterPro" id="IPR050361">
    <property type="entry name" value="MPP/UQCRC_Complex"/>
</dbReference>
<dbReference type="PANTHER" id="PTHR11851:SF49">
    <property type="entry name" value="MITOCHONDRIAL-PROCESSING PEPTIDASE SUBUNIT ALPHA"/>
    <property type="match status" value="1"/>
</dbReference>
<evidence type="ECO:0000259" key="2">
    <source>
        <dbReference type="Pfam" id="PF00675"/>
    </source>
</evidence>
<evidence type="ECO:0000256" key="1">
    <source>
        <dbReference type="ARBA" id="ARBA00007261"/>
    </source>
</evidence>
<name>A0A6C0LTW3_9ZZZZ</name>
<proteinExistence type="inferred from homology"/>
<feature type="domain" description="Peptidase M16 N-terminal" evidence="2">
    <location>
        <begin position="23"/>
        <end position="162"/>
    </location>
</feature>
<dbReference type="SUPFAM" id="SSF63411">
    <property type="entry name" value="LuxS/MPP-like metallohydrolase"/>
    <property type="match status" value="2"/>
</dbReference>
<dbReference type="InterPro" id="IPR011249">
    <property type="entry name" value="Metalloenz_LuxS/M16"/>
</dbReference>
<sequence length="432" mass="49873">MKIKYSKTILNNGMIIILVPIKNVPSVSMGFFVKAGSRNETAENNGIAHFLEHMMFKGTKNRNASELFKQLDTLGFTYNAATNVQDTCYYINGNSIHAKKMLDIILDMYINPIFTTKEIEKEKKVVVEEMRMRSDAPFSKLFAKLNSDMFVNTSLERTVLGTEEIIMNFTREDVIKFRKSLYNPNNTVFVVTGNIEPISLMNIIERVLKPLNNSNMKPKTYYDEKSIIINSMNSQTQPYVNIRKNSSLQQVYVLLGFPMYDMYREYSREIDILAQLLTMGSSSRLSTALRENEGITYSSSAFPMVYTGCGIFIINFVINPKELIKGLKIIFKVLKKIKKEPMKKEEMKKIINAVSFEYISSLTKSIDYLIYFGLNFLTDSNFKPSIEQDIDSLKKIKRKDIQNIANKIFLRDKINLYMYGDIIDTDFDFINL</sequence>
<evidence type="ECO:0008006" key="5">
    <source>
        <dbReference type="Google" id="ProtNLM"/>
    </source>
</evidence>
<dbReference type="InterPro" id="IPR011765">
    <property type="entry name" value="Pept_M16_N"/>
</dbReference>
<reference evidence="4" key="1">
    <citation type="journal article" date="2020" name="Nature">
        <title>Giant virus diversity and host interactions through global metagenomics.</title>
        <authorList>
            <person name="Schulz F."/>
            <person name="Roux S."/>
            <person name="Paez-Espino D."/>
            <person name="Jungbluth S."/>
            <person name="Walsh D.A."/>
            <person name="Denef V.J."/>
            <person name="McMahon K.D."/>
            <person name="Konstantinidis K.T."/>
            <person name="Eloe-Fadrosh E.A."/>
            <person name="Kyrpides N.C."/>
            <person name="Woyke T."/>
        </authorList>
    </citation>
    <scope>NUCLEOTIDE SEQUENCE</scope>
    <source>
        <strain evidence="4">GVMAG-S-1014582-52</strain>
    </source>
</reference>
<dbReference type="EMBL" id="MN740556">
    <property type="protein sequence ID" value="QHU32994.1"/>
    <property type="molecule type" value="Genomic_DNA"/>
</dbReference>
<feature type="domain" description="Peptidase M16 C-terminal" evidence="3">
    <location>
        <begin position="168"/>
        <end position="353"/>
    </location>
</feature>
<dbReference type="InterPro" id="IPR007863">
    <property type="entry name" value="Peptidase_M16_C"/>
</dbReference>
<evidence type="ECO:0000259" key="3">
    <source>
        <dbReference type="Pfam" id="PF05193"/>
    </source>
</evidence>
<dbReference type="GO" id="GO:0006508">
    <property type="term" value="P:proteolysis"/>
    <property type="evidence" value="ECO:0007669"/>
    <property type="project" value="InterPro"/>
</dbReference>
<organism evidence="4">
    <name type="scientific">viral metagenome</name>
    <dbReference type="NCBI Taxonomy" id="1070528"/>
    <lineage>
        <taxon>unclassified sequences</taxon>
        <taxon>metagenomes</taxon>
        <taxon>organismal metagenomes</taxon>
    </lineage>
</organism>
<dbReference type="Gene3D" id="3.30.830.10">
    <property type="entry name" value="Metalloenzyme, LuxS/M16 peptidase-like"/>
    <property type="match status" value="2"/>
</dbReference>
<dbReference type="InterPro" id="IPR001431">
    <property type="entry name" value="Pept_M16_Zn_BS"/>
</dbReference>
<protein>
    <recommendedName>
        <fullName evidence="5">Peptidase M16 N-terminal domain-containing protein</fullName>
    </recommendedName>
</protein>
<dbReference type="PANTHER" id="PTHR11851">
    <property type="entry name" value="METALLOPROTEASE"/>
    <property type="match status" value="1"/>
</dbReference>
<dbReference type="AlphaFoldDB" id="A0A6C0LTW3"/>